<dbReference type="SUPFAM" id="SSF53474">
    <property type="entry name" value="alpha/beta-Hydrolases"/>
    <property type="match status" value="1"/>
</dbReference>
<organism evidence="5 6">
    <name type="scientific">Phtheirospermum japonicum</name>
    <dbReference type="NCBI Taxonomy" id="374723"/>
    <lineage>
        <taxon>Eukaryota</taxon>
        <taxon>Viridiplantae</taxon>
        <taxon>Streptophyta</taxon>
        <taxon>Embryophyta</taxon>
        <taxon>Tracheophyta</taxon>
        <taxon>Spermatophyta</taxon>
        <taxon>Magnoliopsida</taxon>
        <taxon>eudicotyledons</taxon>
        <taxon>Gunneridae</taxon>
        <taxon>Pentapetalae</taxon>
        <taxon>asterids</taxon>
        <taxon>lamiids</taxon>
        <taxon>Lamiales</taxon>
        <taxon>Orobanchaceae</taxon>
        <taxon>Orobanchaceae incertae sedis</taxon>
        <taxon>Phtheirospermum</taxon>
    </lineage>
</organism>
<evidence type="ECO:0000256" key="4">
    <source>
        <dbReference type="RuleBase" id="RU361156"/>
    </source>
</evidence>
<keyword evidence="3" id="KW-0964">Secreted</keyword>
<dbReference type="Proteomes" id="UP000653305">
    <property type="component" value="Unassembled WGS sequence"/>
</dbReference>
<protein>
    <recommendedName>
        <fullName evidence="4">Carboxypeptidase</fullName>
        <ecNumber evidence="4">3.4.16.-</ecNumber>
    </recommendedName>
</protein>
<comment type="subcellular location">
    <subcellularLocation>
        <location evidence="1">Secreted</location>
    </subcellularLocation>
</comment>
<dbReference type="InterPro" id="IPR029058">
    <property type="entry name" value="AB_hydrolase_fold"/>
</dbReference>
<dbReference type="InterPro" id="IPR018202">
    <property type="entry name" value="Ser_caboxypep_ser_AS"/>
</dbReference>
<dbReference type="EMBL" id="BMAC01000625">
    <property type="protein sequence ID" value="GFQ00370.1"/>
    <property type="molecule type" value="Genomic_DNA"/>
</dbReference>
<keyword evidence="4" id="KW-0378">Hydrolase</keyword>
<evidence type="ECO:0000256" key="1">
    <source>
        <dbReference type="ARBA" id="ARBA00004613"/>
    </source>
</evidence>
<proteinExistence type="inferred from homology"/>
<name>A0A830CN03_9LAMI</name>
<dbReference type="GO" id="GO:0005773">
    <property type="term" value="C:vacuole"/>
    <property type="evidence" value="ECO:0007669"/>
    <property type="project" value="TreeGrafter"/>
</dbReference>
<evidence type="ECO:0000256" key="3">
    <source>
        <dbReference type="ARBA" id="ARBA00022525"/>
    </source>
</evidence>
<evidence type="ECO:0000256" key="2">
    <source>
        <dbReference type="ARBA" id="ARBA00009431"/>
    </source>
</evidence>
<keyword evidence="4" id="KW-0645">Protease</keyword>
<sequence>MIYLESPAGVGFSYSLDKSFYEPVNDEMTASENFIFLENWFKKFPEFKKNELYITGESYAGHYVPQLANLIIQSKLKLLNLTGIAVSVTINK</sequence>
<dbReference type="PANTHER" id="PTHR11802:SF281">
    <property type="entry name" value="CARBOXYPEPTIDASE"/>
    <property type="match status" value="1"/>
</dbReference>
<dbReference type="Gene3D" id="3.40.50.1820">
    <property type="entry name" value="alpha/beta hydrolase"/>
    <property type="match status" value="1"/>
</dbReference>
<gene>
    <name evidence="5" type="ORF">PHJA_002181000</name>
</gene>
<dbReference type="Pfam" id="PF00450">
    <property type="entry name" value="Peptidase_S10"/>
    <property type="match status" value="1"/>
</dbReference>
<dbReference type="InterPro" id="IPR001563">
    <property type="entry name" value="Peptidase_S10"/>
</dbReference>
<dbReference type="PANTHER" id="PTHR11802">
    <property type="entry name" value="SERINE PROTEASE FAMILY S10 SERINE CARBOXYPEPTIDASE"/>
    <property type="match status" value="1"/>
</dbReference>
<evidence type="ECO:0000313" key="5">
    <source>
        <dbReference type="EMBL" id="GFQ00370.1"/>
    </source>
</evidence>
<keyword evidence="6" id="KW-1185">Reference proteome</keyword>
<dbReference type="GO" id="GO:0006508">
    <property type="term" value="P:proteolysis"/>
    <property type="evidence" value="ECO:0007669"/>
    <property type="project" value="UniProtKB-KW"/>
</dbReference>
<dbReference type="GO" id="GO:0004185">
    <property type="term" value="F:serine-type carboxypeptidase activity"/>
    <property type="evidence" value="ECO:0007669"/>
    <property type="project" value="UniProtKB-UniRule"/>
</dbReference>
<dbReference type="AlphaFoldDB" id="A0A830CN03"/>
<reference evidence="5" key="1">
    <citation type="submission" date="2020-07" db="EMBL/GenBank/DDBJ databases">
        <title>Ethylene signaling mediates host invasion by parasitic plants.</title>
        <authorList>
            <person name="Yoshida S."/>
        </authorList>
    </citation>
    <scope>NUCLEOTIDE SEQUENCE</scope>
    <source>
        <strain evidence="5">Okayama</strain>
    </source>
</reference>
<dbReference type="EC" id="3.4.16.-" evidence="4"/>
<dbReference type="PROSITE" id="PS00131">
    <property type="entry name" value="CARBOXYPEPT_SER_SER"/>
    <property type="match status" value="1"/>
</dbReference>
<dbReference type="GO" id="GO:0005576">
    <property type="term" value="C:extracellular region"/>
    <property type="evidence" value="ECO:0007669"/>
    <property type="project" value="UniProtKB-SubCell"/>
</dbReference>
<dbReference type="PRINTS" id="PR00724">
    <property type="entry name" value="CRBOXYPTASEC"/>
</dbReference>
<comment type="similarity">
    <text evidence="2 4">Belongs to the peptidase S10 family.</text>
</comment>
<keyword evidence="4 5" id="KW-0121">Carboxypeptidase</keyword>
<comment type="caution">
    <text evidence="5">The sequence shown here is derived from an EMBL/GenBank/DDBJ whole genome shotgun (WGS) entry which is preliminary data.</text>
</comment>
<dbReference type="OrthoDB" id="443318at2759"/>
<accession>A0A830CN03</accession>
<evidence type="ECO:0000313" key="6">
    <source>
        <dbReference type="Proteomes" id="UP000653305"/>
    </source>
</evidence>